<dbReference type="PANTHER" id="PTHR11697:SF230">
    <property type="entry name" value="ZINC FINGER, MYM DOMAIN CONTAINING 1"/>
    <property type="match status" value="1"/>
</dbReference>
<accession>A0A067GFV7</accession>
<evidence type="ECO:0000259" key="1">
    <source>
        <dbReference type="Pfam" id="PF14291"/>
    </source>
</evidence>
<dbReference type="AlphaFoldDB" id="A0A067GFV7"/>
<dbReference type="EMBL" id="KK784884">
    <property type="protein sequence ID" value="KDO74317.1"/>
    <property type="molecule type" value="Genomic_DNA"/>
</dbReference>
<reference evidence="2 3" key="1">
    <citation type="submission" date="2014-04" db="EMBL/GenBank/DDBJ databases">
        <authorList>
            <consortium name="International Citrus Genome Consortium"/>
            <person name="Gmitter F."/>
            <person name="Chen C."/>
            <person name="Farmerie W."/>
            <person name="Harkins T."/>
            <person name="Desany B."/>
            <person name="Mohiuddin M."/>
            <person name="Kodira C."/>
            <person name="Borodovsky M."/>
            <person name="Lomsadze A."/>
            <person name="Burns P."/>
            <person name="Jenkins J."/>
            <person name="Prochnik S."/>
            <person name="Shu S."/>
            <person name="Chapman J."/>
            <person name="Pitluck S."/>
            <person name="Schmutz J."/>
            <person name="Rokhsar D."/>
        </authorList>
    </citation>
    <scope>NUCLEOTIDE SEQUENCE</scope>
</reference>
<dbReference type="InterPro" id="IPR025398">
    <property type="entry name" value="DUF4371"/>
</dbReference>
<feature type="non-terminal residue" evidence="2">
    <location>
        <position position="1"/>
    </location>
</feature>
<gene>
    <name evidence="2" type="ORF">CISIN_1g047592mg</name>
</gene>
<sequence length="350" mass="40248">FLANHNEDIKKNTLKNAPGNDMLIALLIQKDIVRACSTETTNVIIRDIDRNGYVIERFIGLKHVTSTTITLLKEAIDQLFSKHGLNILQEKQLLLLGEALENDEVPSGQGQNHETTLKRFGDTCWGSHYGTLLHIISLFPYIISMLEVIGKDYLYLMRDILAVSNALSQALQRKDQDILNAIKLVEICMKNLQMMRDVWDSLLYEISSFCLKHDIDVPNMNDELNNCFNEVNMELLLCLACPSPNDSFTTFNKGKPARLAQFYPKDFLQKSLWESTTLLKDKVYPLVYLLVTLALVPPISTTIVERTFSVMKFVKNKLRNEMGDEWMNDDLIVFVEKIYVDFHRIHIAWD</sequence>
<dbReference type="SUPFAM" id="SSF53098">
    <property type="entry name" value="Ribonuclease H-like"/>
    <property type="match status" value="1"/>
</dbReference>
<name>A0A067GFV7_CITSI</name>
<evidence type="ECO:0000313" key="2">
    <source>
        <dbReference type="EMBL" id="KDO74317.1"/>
    </source>
</evidence>
<dbReference type="PANTHER" id="PTHR11697">
    <property type="entry name" value="GENERAL TRANSCRIPTION FACTOR 2-RELATED ZINC FINGER PROTEIN"/>
    <property type="match status" value="1"/>
</dbReference>
<evidence type="ECO:0000313" key="3">
    <source>
        <dbReference type="Proteomes" id="UP000027120"/>
    </source>
</evidence>
<organism evidence="2 3">
    <name type="scientific">Citrus sinensis</name>
    <name type="common">Sweet orange</name>
    <name type="synonym">Citrus aurantium var. sinensis</name>
    <dbReference type="NCBI Taxonomy" id="2711"/>
    <lineage>
        <taxon>Eukaryota</taxon>
        <taxon>Viridiplantae</taxon>
        <taxon>Streptophyta</taxon>
        <taxon>Embryophyta</taxon>
        <taxon>Tracheophyta</taxon>
        <taxon>Spermatophyta</taxon>
        <taxon>Magnoliopsida</taxon>
        <taxon>eudicotyledons</taxon>
        <taxon>Gunneridae</taxon>
        <taxon>Pentapetalae</taxon>
        <taxon>rosids</taxon>
        <taxon>malvids</taxon>
        <taxon>Sapindales</taxon>
        <taxon>Rutaceae</taxon>
        <taxon>Aurantioideae</taxon>
        <taxon>Citrus</taxon>
    </lineage>
</organism>
<protein>
    <recommendedName>
        <fullName evidence="1">DUF4371 domain-containing protein</fullName>
    </recommendedName>
</protein>
<dbReference type="Pfam" id="PF14291">
    <property type="entry name" value="DUF4371"/>
    <property type="match status" value="1"/>
</dbReference>
<keyword evidence="3" id="KW-1185">Reference proteome</keyword>
<dbReference type="InterPro" id="IPR055298">
    <property type="entry name" value="AtLOH3-like"/>
</dbReference>
<proteinExistence type="predicted"/>
<feature type="domain" description="DUF4371" evidence="1">
    <location>
        <begin position="37"/>
        <end position="87"/>
    </location>
</feature>
<dbReference type="Proteomes" id="UP000027120">
    <property type="component" value="Unassembled WGS sequence"/>
</dbReference>
<dbReference type="STRING" id="2711.A0A067GFV7"/>
<dbReference type="InterPro" id="IPR012337">
    <property type="entry name" value="RNaseH-like_sf"/>
</dbReference>